<accession>A0A543NAC3</accession>
<dbReference type="GO" id="GO:0004674">
    <property type="term" value="F:protein serine/threonine kinase activity"/>
    <property type="evidence" value="ECO:0007669"/>
    <property type="project" value="UniProtKB-KW"/>
</dbReference>
<gene>
    <name evidence="3" type="ORF">FHX37_4166</name>
</gene>
<dbReference type="EMBL" id="VFQC01000002">
    <property type="protein sequence ID" value="TQN28801.1"/>
    <property type="molecule type" value="Genomic_DNA"/>
</dbReference>
<dbReference type="InterPro" id="IPR036890">
    <property type="entry name" value="HATPase_C_sf"/>
</dbReference>
<organism evidence="3 4">
    <name type="scientific">Haloactinospora alba</name>
    <dbReference type="NCBI Taxonomy" id="405555"/>
    <lineage>
        <taxon>Bacteria</taxon>
        <taxon>Bacillati</taxon>
        <taxon>Actinomycetota</taxon>
        <taxon>Actinomycetes</taxon>
        <taxon>Streptosporangiales</taxon>
        <taxon>Nocardiopsidaceae</taxon>
        <taxon>Haloactinospora</taxon>
    </lineage>
</organism>
<keyword evidence="1" id="KW-0723">Serine/threonine-protein kinase</keyword>
<dbReference type="OrthoDB" id="3185978at2"/>
<dbReference type="Proteomes" id="UP000317422">
    <property type="component" value="Unassembled WGS sequence"/>
</dbReference>
<evidence type="ECO:0000313" key="4">
    <source>
        <dbReference type="Proteomes" id="UP000317422"/>
    </source>
</evidence>
<name>A0A543NAC3_9ACTN</name>
<sequence>MEASFAIALPRAAYTVPVMREFLGEVLRVNGITEECTFTILLAASEACTNVIDHGAPAATYEVTAHLYDGSCLLSVTHAGPEFAPAHIPAPDLDAESGRGIALMRSLVDEVTFRDTSPGAITVLLRKHLCPGAPADGRPDLAPATH</sequence>
<dbReference type="InterPro" id="IPR003594">
    <property type="entry name" value="HATPase_dom"/>
</dbReference>
<feature type="domain" description="Histidine kinase/HSP90-like ATPase" evidence="2">
    <location>
        <begin position="15"/>
        <end position="125"/>
    </location>
</feature>
<dbReference type="PANTHER" id="PTHR35526">
    <property type="entry name" value="ANTI-SIGMA-F FACTOR RSBW-RELATED"/>
    <property type="match status" value="1"/>
</dbReference>
<dbReference type="RefSeq" id="WP_141925798.1">
    <property type="nucleotide sequence ID" value="NZ_VFQC01000002.1"/>
</dbReference>
<keyword evidence="4" id="KW-1185">Reference proteome</keyword>
<dbReference type="Gene3D" id="3.30.565.10">
    <property type="entry name" value="Histidine kinase-like ATPase, C-terminal domain"/>
    <property type="match status" value="1"/>
</dbReference>
<dbReference type="InterPro" id="IPR050267">
    <property type="entry name" value="Anti-sigma-factor_SerPK"/>
</dbReference>
<keyword evidence="3" id="KW-0418">Kinase</keyword>
<dbReference type="SUPFAM" id="SSF55874">
    <property type="entry name" value="ATPase domain of HSP90 chaperone/DNA topoisomerase II/histidine kinase"/>
    <property type="match status" value="1"/>
</dbReference>
<dbReference type="Pfam" id="PF13581">
    <property type="entry name" value="HATPase_c_2"/>
    <property type="match status" value="1"/>
</dbReference>
<evidence type="ECO:0000313" key="3">
    <source>
        <dbReference type="EMBL" id="TQN28801.1"/>
    </source>
</evidence>
<evidence type="ECO:0000256" key="1">
    <source>
        <dbReference type="ARBA" id="ARBA00022527"/>
    </source>
</evidence>
<dbReference type="PANTHER" id="PTHR35526:SF3">
    <property type="entry name" value="ANTI-SIGMA-F FACTOR RSBW"/>
    <property type="match status" value="1"/>
</dbReference>
<keyword evidence="3" id="KW-0808">Transferase</keyword>
<reference evidence="3 4" key="1">
    <citation type="submission" date="2019-06" db="EMBL/GenBank/DDBJ databases">
        <title>Sequencing the genomes of 1000 actinobacteria strains.</title>
        <authorList>
            <person name="Klenk H.-P."/>
        </authorList>
    </citation>
    <scope>NUCLEOTIDE SEQUENCE [LARGE SCALE GENOMIC DNA]</scope>
    <source>
        <strain evidence="3 4">DSM 45015</strain>
    </source>
</reference>
<comment type="caution">
    <text evidence="3">The sequence shown here is derived from an EMBL/GenBank/DDBJ whole genome shotgun (WGS) entry which is preliminary data.</text>
</comment>
<evidence type="ECO:0000259" key="2">
    <source>
        <dbReference type="Pfam" id="PF13581"/>
    </source>
</evidence>
<dbReference type="CDD" id="cd16936">
    <property type="entry name" value="HATPase_RsbW-like"/>
    <property type="match status" value="1"/>
</dbReference>
<dbReference type="AlphaFoldDB" id="A0A543NAC3"/>
<proteinExistence type="predicted"/>
<protein>
    <submittedName>
        <fullName evidence="3">Serine/threonine-protein kinase RsbW</fullName>
    </submittedName>
</protein>